<dbReference type="EMBL" id="JBHLUH010000068">
    <property type="protein sequence ID" value="MFC0532239.1"/>
    <property type="molecule type" value="Genomic_DNA"/>
</dbReference>
<feature type="transmembrane region" description="Helical" evidence="1">
    <location>
        <begin position="54"/>
        <end position="74"/>
    </location>
</feature>
<dbReference type="RefSeq" id="WP_377257918.1">
    <property type="nucleotide sequence ID" value="NZ_JBHLUH010000068.1"/>
</dbReference>
<reference evidence="2 3" key="1">
    <citation type="submission" date="2024-09" db="EMBL/GenBank/DDBJ databases">
        <authorList>
            <person name="Sun Q."/>
            <person name="Mori K."/>
        </authorList>
    </citation>
    <scope>NUCLEOTIDE SEQUENCE [LARGE SCALE GENOMIC DNA]</scope>
    <source>
        <strain evidence="2 3">TBRC 3947</strain>
    </source>
</reference>
<keyword evidence="1" id="KW-1133">Transmembrane helix</keyword>
<gene>
    <name evidence="2" type="ORF">ACFFIA_31780</name>
</gene>
<feature type="transmembrane region" description="Helical" evidence="1">
    <location>
        <begin position="196"/>
        <end position="218"/>
    </location>
</feature>
<name>A0ABV6MCD0_9ACTN</name>
<proteinExistence type="predicted"/>
<comment type="caution">
    <text evidence="2">The sequence shown here is derived from an EMBL/GenBank/DDBJ whole genome shotgun (WGS) entry which is preliminary data.</text>
</comment>
<evidence type="ECO:0000256" key="1">
    <source>
        <dbReference type="SAM" id="Phobius"/>
    </source>
</evidence>
<organism evidence="2 3">
    <name type="scientific">Phytohabitans kaempferiae</name>
    <dbReference type="NCBI Taxonomy" id="1620943"/>
    <lineage>
        <taxon>Bacteria</taxon>
        <taxon>Bacillati</taxon>
        <taxon>Actinomycetota</taxon>
        <taxon>Actinomycetes</taxon>
        <taxon>Micromonosporales</taxon>
        <taxon>Micromonosporaceae</taxon>
    </lineage>
</organism>
<dbReference type="Proteomes" id="UP001589867">
    <property type="component" value="Unassembled WGS sequence"/>
</dbReference>
<sequence length="222" mass="24798">MTSGPQGASAKLDPSIAAKIRQLLDQQDDPDFVRECVWRFVDYAKEICSQAKRAALGVVLIVFAFELLNRGLISEASITNFKLSELGFLLPILPVLASYLLLRIALLEREYDIFQDIYLELTRQALPGFWKSDLDVLLWPNMNPTIGQIPKSFIGRGRSLIMLGSNFEGAIIMALPVVFLVHAYTELFEDNGFHSAPVWVSFALSAGLQVMAFLNMIVKSRS</sequence>
<keyword evidence="1" id="KW-0472">Membrane</keyword>
<feature type="transmembrane region" description="Helical" evidence="1">
    <location>
        <begin position="86"/>
        <end position="106"/>
    </location>
</feature>
<feature type="transmembrane region" description="Helical" evidence="1">
    <location>
        <begin position="160"/>
        <end position="184"/>
    </location>
</feature>
<evidence type="ECO:0000313" key="2">
    <source>
        <dbReference type="EMBL" id="MFC0532239.1"/>
    </source>
</evidence>
<keyword evidence="1" id="KW-0812">Transmembrane</keyword>
<evidence type="ECO:0000313" key="3">
    <source>
        <dbReference type="Proteomes" id="UP001589867"/>
    </source>
</evidence>
<keyword evidence="3" id="KW-1185">Reference proteome</keyword>
<accession>A0ABV6MCD0</accession>
<protein>
    <submittedName>
        <fullName evidence="2">Uncharacterized protein</fullName>
    </submittedName>
</protein>